<sequence length="70" mass="8120">MANATTTSTALTAVTIMVMITNMRAEFPTLMEKVLRAAVLEPTRDRHNPSRRMDEVFKSPVWIVPKRWRF</sequence>
<accession>A0A073J9Q9</accession>
<organism evidence="1 2">
    <name type="scientific">Pseudosulfitobacter pseudonitzschiae</name>
    <dbReference type="NCBI Taxonomy" id="1402135"/>
    <lineage>
        <taxon>Bacteria</taxon>
        <taxon>Pseudomonadati</taxon>
        <taxon>Pseudomonadota</taxon>
        <taxon>Alphaproteobacteria</taxon>
        <taxon>Rhodobacterales</taxon>
        <taxon>Roseobacteraceae</taxon>
        <taxon>Pseudosulfitobacter</taxon>
    </lineage>
</organism>
<gene>
    <name evidence="1" type="ORF">SUH3_06375</name>
</gene>
<reference evidence="1 2" key="1">
    <citation type="submission" date="2014-01" db="EMBL/GenBank/DDBJ databases">
        <title>Sulfitobacter sp. H3 (MCCC 1A00686) Genome Sequencing.</title>
        <authorList>
            <person name="Lai Q."/>
            <person name="Hong Z."/>
        </authorList>
    </citation>
    <scope>NUCLEOTIDE SEQUENCE [LARGE SCALE GENOMIC DNA]</scope>
    <source>
        <strain evidence="1 2">H3</strain>
    </source>
</reference>
<protein>
    <submittedName>
        <fullName evidence="1">Uncharacterized protein</fullName>
    </submittedName>
</protein>
<evidence type="ECO:0000313" key="1">
    <source>
        <dbReference type="EMBL" id="KEJ94462.1"/>
    </source>
</evidence>
<dbReference type="Proteomes" id="UP000027746">
    <property type="component" value="Unassembled WGS sequence"/>
</dbReference>
<dbReference type="EMBL" id="JAMD01000013">
    <property type="protein sequence ID" value="KEJ94462.1"/>
    <property type="molecule type" value="Genomic_DNA"/>
</dbReference>
<dbReference type="AlphaFoldDB" id="A0A073J9Q9"/>
<evidence type="ECO:0000313" key="2">
    <source>
        <dbReference type="Proteomes" id="UP000027746"/>
    </source>
</evidence>
<comment type="caution">
    <text evidence="1">The sequence shown here is derived from an EMBL/GenBank/DDBJ whole genome shotgun (WGS) entry which is preliminary data.</text>
</comment>
<proteinExistence type="predicted"/>
<keyword evidence="2" id="KW-1185">Reference proteome</keyword>
<name>A0A073J9Q9_9RHOB</name>